<evidence type="ECO:0000256" key="4">
    <source>
        <dbReference type="ARBA" id="ARBA00022692"/>
    </source>
</evidence>
<evidence type="ECO:0000256" key="3">
    <source>
        <dbReference type="ARBA" id="ARBA00022475"/>
    </source>
</evidence>
<keyword evidence="3" id="KW-1003">Cell membrane</keyword>
<dbReference type="RefSeq" id="WP_244709255.1">
    <property type="nucleotide sequence ID" value="NZ_CP095073.1"/>
</dbReference>
<dbReference type="Proteomes" id="UP000831787">
    <property type="component" value="Chromosome"/>
</dbReference>
<evidence type="ECO:0000256" key="2">
    <source>
        <dbReference type="ARBA" id="ARBA00022448"/>
    </source>
</evidence>
<protein>
    <submittedName>
        <fullName evidence="9">Multidrug efflux SMR transporter</fullName>
    </submittedName>
</protein>
<evidence type="ECO:0000256" key="8">
    <source>
        <dbReference type="SAM" id="Phobius"/>
    </source>
</evidence>
<evidence type="ECO:0000256" key="5">
    <source>
        <dbReference type="ARBA" id="ARBA00022989"/>
    </source>
</evidence>
<gene>
    <name evidence="9" type="ORF">MUN89_18250</name>
</gene>
<dbReference type="PANTHER" id="PTHR30561:SF0">
    <property type="entry name" value="GUANIDINIUM EXPORTER"/>
    <property type="match status" value="1"/>
</dbReference>
<sequence length="104" mass="11287">MAWVFLIAAGVSEMIAMYFLKLSEGFRFIKTTILSICSFGISFYLLSLALKEISIGTSYSIWTGIGAIGTVLVGIVIFKENANRKKLIFIGCILVGVVGLKLVS</sequence>
<dbReference type="InterPro" id="IPR000390">
    <property type="entry name" value="Small_drug/metabolite_transptr"/>
</dbReference>
<dbReference type="Pfam" id="PF00893">
    <property type="entry name" value="Multi_Drug_Res"/>
    <property type="match status" value="1"/>
</dbReference>
<accession>A0ABY4EH74</accession>
<proteinExistence type="inferred from homology"/>
<feature type="transmembrane region" description="Helical" evidence="8">
    <location>
        <begin position="87"/>
        <end position="103"/>
    </location>
</feature>
<keyword evidence="10" id="KW-1185">Reference proteome</keyword>
<evidence type="ECO:0000313" key="10">
    <source>
        <dbReference type="Proteomes" id="UP000831787"/>
    </source>
</evidence>
<dbReference type="EMBL" id="CP095073">
    <property type="protein sequence ID" value="UOQ43800.1"/>
    <property type="molecule type" value="Genomic_DNA"/>
</dbReference>
<reference evidence="9 10" key="1">
    <citation type="submission" date="2022-04" db="EMBL/GenBank/DDBJ databases">
        <title>Halobacillus sp. isolated from saltern.</title>
        <authorList>
            <person name="Won M."/>
            <person name="Lee C.-M."/>
            <person name="Woen H.-Y."/>
            <person name="Kwon S.-W."/>
        </authorList>
    </citation>
    <scope>NUCLEOTIDE SEQUENCE [LARGE SCALE GENOMIC DNA]</scope>
    <source>
        <strain evidence="9 10">SSBR10-3</strain>
    </source>
</reference>
<dbReference type="PANTHER" id="PTHR30561">
    <property type="entry name" value="SMR FAMILY PROTON-DEPENDENT DRUG EFFLUX TRANSPORTER SUGE"/>
    <property type="match status" value="1"/>
</dbReference>
<evidence type="ECO:0000256" key="6">
    <source>
        <dbReference type="ARBA" id="ARBA00023136"/>
    </source>
</evidence>
<keyword evidence="6 8" id="KW-0472">Membrane</keyword>
<evidence type="ECO:0000256" key="7">
    <source>
        <dbReference type="RuleBase" id="RU003942"/>
    </source>
</evidence>
<name>A0ABY4EH74_9BACI</name>
<keyword evidence="5 8" id="KW-1133">Transmembrane helix</keyword>
<feature type="transmembrane region" description="Helical" evidence="8">
    <location>
        <begin position="28"/>
        <end position="47"/>
    </location>
</feature>
<keyword evidence="2" id="KW-0813">Transport</keyword>
<keyword evidence="4 7" id="KW-0812">Transmembrane</keyword>
<comment type="subcellular location">
    <subcellularLocation>
        <location evidence="1 7">Cell membrane</location>
        <topology evidence="1 7">Multi-pass membrane protein</topology>
    </subcellularLocation>
</comment>
<dbReference type="SUPFAM" id="SSF103481">
    <property type="entry name" value="Multidrug resistance efflux transporter EmrE"/>
    <property type="match status" value="1"/>
</dbReference>
<organism evidence="9 10">
    <name type="scientific">Halobacillus salinarum</name>
    <dbReference type="NCBI Taxonomy" id="2932257"/>
    <lineage>
        <taxon>Bacteria</taxon>
        <taxon>Bacillati</taxon>
        <taxon>Bacillota</taxon>
        <taxon>Bacilli</taxon>
        <taxon>Bacillales</taxon>
        <taxon>Bacillaceae</taxon>
        <taxon>Halobacillus</taxon>
    </lineage>
</organism>
<feature type="transmembrane region" description="Helical" evidence="8">
    <location>
        <begin position="59"/>
        <end position="78"/>
    </location>
</feature>
<dbReference type="InterPro" id="IPR045324">
    <property type="entry name" value="Small_multidrug_res"/>
</dbReference>
<dbReference type="InterPro" id="IPR037185">
    <property type="entry name" value="EmrE-like"/>
</dbReference>
<dbReference type="Gene3D" id="1.10.3730.20">
    <property type="match status" value="1"/>
</dbReference>
<evidence type="ECO:0000256" key="1">
    <source>
        <dbReference type="ARBA" id="ARBA00004651"/>
    </source>
</evidence>
<evidence type="ECO:0000313" key="9">
    <source>
        <dbReference type="EMBL" id="UOQ43800.1"/>
    </source>
</evidence>
<comment type="similarity">
    <text evidence="7">Belongs to the drug/metabolite transporter (DMT) superfamily. Small multidrug resistance (SMR) (TC 2.A.7.1) family.</text>
</comment>